<dbReference type="EC" id="2.7.13.3" evidence="2"/>
<feature type="transmembrane region" description="Helical" evidence="7">
    <location>
        <begin position="12"/>
        <end position="32"/>
    </location>
</feature>
<dbReference type="PANTHER" id="PTHR24421:SF63">
    <property type="entry name" value="SENSOR HISTIDINE KINASE DESK"/>
    <property type="match status" value="1"/>
</dbReference>
<name>A0ABU9VF81_9BACI</name>
<dbReference type="Gene3D" id="1.20.5.1930">
    <property type="match status" value="1"/>
</dbReference>
<dbReference type="InterPro" id="IPR011712">
    <property type="entry name" value="Sig_transdc_His_kin_sub3_dim/P"/>
</dbReference>
<feature type="transmembrane region" description="Helical" evidence="7">
    <location>
        <begin position="64"/>
        <end position="95"/>
    </location>
</feature>
<evidence type="ECO:0000259" key="10">
    <source>
        <dbReference type="Pfam" id="PF23540"/>
    </source>
</evidence>
<reference evidence="11 12" key="1">
    <citation type="submission" date="2024-03" db="EMBL/GenBank/DDBJ databases">
        <title>Bacilli Hybrid Assemblies.</title>
        <authorList>
            <person name="Kovac J."/>
        </authorList>
    </citation>
    <scope>NUCLEOTIDE SEQUENCE [LARGE SCALE GENOMIC DNA]</scope>
    <source>
        <strain evidence="11 12">FSL R7-0666</strain>
    </source>
</reference>
<keyword evidence="7" id="KW-0472">Membrane</keyword>
<comment type="caution">
    <text evidence="11">The sequence shown here is derived from an EMBL/GenBank/DDBJ whole genome shotgun (WGS) entry which is preliminary data.</text>
</comment>
<proteinExistence type="predicted"/>
<evidence type="ECO:0000256" key="6">
    <source>
        <dbReference type="SAM" id="Coils"/>
    </source>
</evidence>
<feature type="coiled-coil region" evidence="6">
    <location>
        <begin position="152"/>
        <end position="186"/>
    </location>
</feature>
<feature type="transmembrane region" description="Helical" evidence="7">
    <location>
        <begin position="132"/>
        <end position="151"/>
    </location>
</feature>
<feature type="domain" description="Signal transduction histidine kinase subgroup 3 dimerisation and phosphoacceptor" evidence="9">
    <location>
        <begin position="181"/>
        <end position="244"/>
    </location>
</feature>
<feature type="transmembrane region" description="Helical" evidence="7">
    <location>
        <begin position="107"/>
        <end position="126"/>
    </location>
</feature>
<evidence type="ECO:0000259" key="8">
    <source>
        <dbReference type="Pfam" id="PF02518"/>
    </source>
</evidence>
<dbReference type="RefSeq" id="WP_343129609.1">
    <property type="nucleotide sequence ID" value="NZ_JBCITK010000001.1"/>
</dbReference>
<dbReference type="EMBL" id="JBCITK010000001">
    <property type="protein sequence ID" value="MEN0642489.1"/>
    <property type="molecule type" value="Genomic_DNA"/>
</dbReference>
<dbReference type="Proteomes" id="UP001418796">
    <property type="component" value="Unassembled WGS sequence"/>
</dbReference>
<dbReference type="SUPFAM" id="SSF55874">
    <property type="entry name" value="ATPase domain of HSP90 chaperone/DNA topoisomerase II/histidine kinase"/>
    <property type="match status" value="1"/>
</dbReference>
<feature type="domain" description="Histidine kinase/HSP90-like ATPase" evidence="8">
    <location>
        <begin position="285"/>
        <end position="371"/>
    </location>
</feature>
<dbReference type="InterPro" id="IPR036890">
    <property type="entry name" value="HATPase_C_sf"/>
</dbReference>
<dbReference type="GO" id="GO:0016301">
    <property type="term" value="F:kinase activity"/>
    <property type="evidence" value="ECO:0007669"/>
    <property type="project" value="UniProtKB-KW"/>
</dbReference>
<sequence>MLEKMQKLNLHTYSGISPYIWAVFFVLPFYYIFQFSFDVDMISSVILVVSFFIFYRIAFLSKGWLVYLWIFLLMGISTSTILMFGYTFFAFFIAYFIGNIRDKRSFYLLYFIHLVTTSFAINYGIINEPSLFLPQLAFVIIAWISVILLPFSTHNKNERDVLEHKLENANEQLSELIKVKERQRIARDLHDTLGQSLSMIGLKSELARKLIYKDPEQAAKEIKEVQQTARASLSEVRKLVSSMKGLRLRDERTLSAQMLKAAHIEWNWYEEDTDLVSNIHLITENILAMCLKEAVTNVVKHSNATSCEASIQVNQGQLLLIVKDNGTFKGTENNLEKGNGLAGMRERLEFVDGSFEINSENGTELRIQVPYDIKIIYKDGNS</sequence>
<evidence type="ECO:0000259" key="9">
    <source>
        <dbReference type="Pfam" id="PF07730"/>
    </source>
</evidence>
<dbReference type="Pfam" id="PF02518">
    <property type="entry name" value="HATPase_c"/>
    <property type="match status" value="1"/>
</dbReference>
<feature type="domain" description="DesK/YvfT N-terminal" evidence="10">
    <location>
        <begin position="10"/>
        <end position="153"/>
    </location>
</feature>
<keyword evidence="3" id="KW-0808">Transferase</keyword>
<protein>
    <recommendedName>
        <fullName evidence="2">histidine kinase</fullName>
        <ecNumber evidence="2">2.7.13.3</ecNumber>
    </recommendedName>
</protein>
<dbReference type="Pfam" id="PF07730">
    <property type="entry name" value="HisKA_3"/>
    <property type="match status" value="1"/>
</dbReference>
<keyword evidence="5" id="KW-0902">Two-component regulatory system</keyword>
<dbReference type="InterPro" id="IPR003594">
    <property type="entry name" value="HATPase_dom"/>
</dbReference>
<evidence type="ECO:0000313" key="12">
    <source>
        <dbReference type="Proteomes" id="UP001418796"/>
    </source>
</evidence>
<evidence type="ECO:0000256" key="5">
    <source>
        <dbReference type="ARBA" id="ARBA00023012"/>
    </source>
</evidence>
<evidence type="ECO:0000256" key="4">
    <source>
        <dbReference type="ARBA" id="ARBA00022777"/>
    </source>
</evidence>
<keyword evidence="12" id="KW-1185">Reference proteome</keyword>
<evidence type="ECO:0000256" key="3">
    <source>
        <dbReference type="ARBA" id="ARBA00022679"/>
    </source>
</evidence>
<dbReference type="InterPro" id="IPR056374">
    <property type="entry name" value="DesK/YvfT_N"/>
</dbReference>
<dbReference type="InterPro" id="IPR050482">
    <property type="entry name" value="Sensor_HK_TwoCompSys"/>
</dbReference>
<evidence type="ECO:0000256" key="7">
    <source>
        <dbReference type="SAM" id="Phobius"/>
    </source>
</evidence>
<gene>
    <name evidence="11" type="ORF">MKY91_04830</name>
</gene>
<keyword evidence="6" id="KW-0175">Coiled coil</keyword>
<feature type="transmembrane region" description="Helical" evidence="7">
    <location>
        <begin position="39"/>
        <end position="58"/>
    </location>
</feature>
<evidence type="ECO:0000313" key="11">
    <source>
        <dbReference type="EMBL" id="MEN0642489.1"/>
    </source>
</evidence>
<dbReference type="Gene3D" id="3.30.565.10">
    <property type="entry name" value="Histidine kinase-like ATPase, C-terminal domain"/>
    <property type="match status" value="1"/>
</dbReference>
<accession>A0ABU9VF81</accession>
<dbReference type="Pfam" id="PF23540">
    <property type="entry name" value="DesK_N"/>
    <property type="match status" value="1"/>
</dbReference>
<keyword evidence="4 11" id="KW-0418">Kinase</keyword>
<organism evidence="11 12">
    <name type="scientific">Alkalicoccobacillus gibsonii</name>
    <dbReference type="NCBI Taxonomy" id="79881"/>
    <lineage>
        <taxon>Bacteria</taxon>
        <taxon>Bacillati</taxon>
        <taxon>Bacillota</taxon>
        <taxon>Bacilli</taxon>
        <taxon>Bacillales</taxon>
        <taxon>Bacillaceae</taxon>
        <taxon>Alkalicoccobacillus</taxon>
    </lineage>
</organism>
<dbReference type="PANTHER" id="PTHR24421">
    <property type="entry name" value="NITRATE/NITRITE SENSOR PROTEIN NARX-RELATED"/>
    <property type="match status" value="1"/>
</dbReference>
<evidence type="ECO:0000256" key="1">
    <source>
        <dbReference type="ARBA" id="ARBA00000085"/>
    </source>
</evidence>
<dbReference type="CDD" id="cd16917">
    <property type="entry name" value="HATPase_UhpB-NarQ-NarX-like"/>
    <property type="match status" value="1"/>
</dbReference>
<evidence type="ECO:0000256" key="2">
    <source>
        <dbReference type="ARBA" id="ARBA00012438"/>
    </source>
</evidence>
<comment type="catalytic activity">
    <reaction evidence="1">
        <text>ATP + protein L-histidine = ADP + protein N-phospho-L-histidine.</text>
        <dbReference type="EC" id="2.7.13.3"/>
    </reaction>
</comment>
<keyword evidence="7" id="KW-1133">Transmembrane helix</keyword>
<keyword evidence="7" id="KW-0812">Transmembrane</keyword>